<protein>
    <submittedName>
        <fullName evidence="1">Uncharacterized protein</fullName>
    </submittedName>
</protein>
<reference evidence="1" key="1">
    <citation type="submission" date="2018-10" db="EMBL/GenBank/DDBJ databases">
        <title>Hidden diversity of soil giant viruses.</title>
        <authorList>
            <person name="Schulz F."/>
            <person name="Alteio L."/>
            <person name="Goudeau D."/>
            <person name="Ryan E.M."/>
            <person name="Malmstrom R.R."/>
            <person name="Blanchard J."/>
            <person name="Woyke T."/>
        </authorList>
    </citation>
    <scope>NUCLEOTIDE SEQUENCE</scope>
    <source>
        <strain evidence="1">SAV1</strain>
    </source>
</reference>
<evidence type="ECO:0000313" key="1">
    <source>
        <dbReference type="EMBL" id="AYV85158.1"/>
    </source>
</evidence>
<proteinExistence type="predicted"/>
<dbReference type="EMBL" id="MK072441">
    <property type="protein sequence ID" value="AYV85158.1"/>
    <property type="molecule type" value="Genomic_DNA"/>
</dbReference>
<accession>A0A3G5ADF6</accession>
<sequence length="103" mass="11664">MSSADFIPTKIIHCIGDVFCPFCGQIIPKTSIYTDDEVKHAENYGDMILVDCYGRNIQCNHCKQVFYLNFNHCVSSGKNGASIVAIKPKKLNEYITIADKYFF</sequence>
<gene>
    <name evidence="1" type="ORF">Satyrvirus5_23</name>
</gene>
<name>A0A3G5ADF6_9VIRU</name>
<organism evidence="1">
    <name type="scientific">Satyrvirus sp</name>
    <dbReference type="NCBI Taxonomy" id="2487771"/>
    <lineage>
        <taxon>Viruses</taxon>
        <taxon>Varidnaviria</taxon>
        <taxon>Bamfordvirae</taxon>
        <taxon>Nucleocytoviricota</taxon>
        <taxon>Megaviricetes</taxon>
        <taxon>Imitervirales</taxon>
        <taxon>Mimiviridae</taxon>
        <taxon>Megamimivirinae</taxon>
    </lineage>
</organism>